<evidence type="ECO:0000313" key="5">
    <source>
        <dbReference type="EMBL" id="MEZ3179470.1"/>
    </source>
</evidence>
<dbReference type="InterPro" id="IPR037143">
    <property type="entry name" value="4-PPantetheinyl_Trfase_dom_sf"/>
</dbReference>
<name>A0ABV4J1Z0_9ACTN</name>
<dbReference type="RefSeq" id="WP_371238016.1">
    <property type="nucleotide sequence ID" value="NZ_JAHWZY010000010.1"/>
</dbReference>
<keyword evidence="2 5" id="KW-0808">Transferase</keyword>
<evidence type="ECO:0000313" key="6">
    <source>
        <dbReference type="Proteomes" id="UP001567537"/>
    </source>
</evidence>
<evidence type="ECO:0000256" key="1">
    <source>
        <dbReference type="ARBA" id="ARBA00010990"/>
    </source>
</evidence>
<dbReference type="InterPro" id="IPR050559">
    <property type="entry name" value="P-Pant_transferase_sf"/>
</dbReference>
<feature type="region of interest" description="Disordered" evidence="3">
    <location>
        <begin position="1"/>
        <end position="52"/>
    </location>
</feature>
<organism evidence="5 6">
    <name type="scientific">Streptomyces pimonensis</name>
    <dbReference type="NCBI Taxonomy" id="2860288"/>
    <lineage>
        <taxon>Bacteria</taxon>
        <taxon>Bacillati</taxon>
        <taxon>Actinomycetota</taxon>
        <taxon>Actinomycetes</taxon>
        <taxon>Kitasatosporales</taxon>
        <taxon>Streptomycetaceae</taxon>
        <taxon>Streptomyces</taxon>
    </lineage>
</organism>
<dbReference type="EMBL" id="JAHWZY010000010">
    <property type="protein sequence ID" value="MEZ3179470.1"/>
    <property type="molecule type" value="Genomic_DNA"/>
</dbReference>
<dbReference type="PANTHER" id="PTHR12215:SF10">
    <property type="entry name" value="L-AMINOADIPATE-SEMIALDEHYDE DEHYDROGENASE-PHOSPHOPANTETHEINYL TRANSFERASE"/>
    <property type="match status" value="1"/>
</dbReference>
<accession>A0ABV4J1Z0</accession>
<feature type="domain" description="4'-phosphopantetheinyl transferase" evidence="4">
    <location>
        <begin position="164"/>
        <end position="268"/>
    </location>
</feature>
<protein>
    <submittedName>
        <fullName evidence="5">4'-phosphopantetheinyl transferase superfamily protein</fullName>
    </submittedName>
</protein>
<dbReference type="GO" id="GO:0016740">
    <property type="term" value="F:transferase activity"/>
    <property type="evidence" value="ECO:0007669"/>
    <property type="project" value="UniProtKB-KW"/>
</dbReference>
<comment type="caution">
    <text evidence="5">The sequence shown here is derived from an EMBL/GenBank/DDBJ whole genome shotgun (WGS) entry which is preliminary data.</text>
</comment>
<reference evidence="5 6" key="1">
    <citation type="journal article" date="2021" name="Res Sq">
        <title>Streptomyces Pimoensis sp. nov., Isolated From the Taklimakan Desert in Xinjiang, China.</title>
        <authorList>
            <person name="Zhang P."/>
            <person name="Luo X."/>
            <person name="Luo X."/>
            <person name="Liu Z."/>
            <person name="Xia Z."/>
            <person name="Wan C."/>
            <person name="zhang L."/>
        </authorList>
    </citation>
    <scope>NUCLEOTIDE SEQUENCE [LARGE SCALE GENOMIC DNA]</scope>
    <source>
        <strain evidence="5 6">TRM75549</strain>
    </source>
</reference>
<comment type="similarity">
    <text evidence="1">Belongs to the P-Pant transferase superfamily. Gsp/Sfp/HetI/AcpT family.</text>
</comment>
<dbReference type="SUPFAM" id="SSF56214">
    <property type="entry name" value="4'-phosphopantetheinyl transferase"/>
    <property type="match status" value="2"/>
</dbReference>
<proteinExistence type="inferred from homology"/>
<evidence type="ECO:0000256" key="2">
    <source>
        <dbReference type="ARBA" id="ARBA00022679"/>
    </source>
</evidence>
<keyword evidence="6" id="KW-1185">Reference proteome</keyword>
<dbReference type="Proteomes" id="UP001567537">
    <property type="component" value="Unassembled WGS sequence"/>
</dbReference>
<dbReference type="Gene3D" id="3.90.470.20">
    <property type="entry name" value="4'-phosphopantetheinyl transferase domain"/>
    <property type="match status" value="2"/>
</dbReference>
<evidence type="ECO:0000256" key="3">
    <source>
        <dbReference type="SAM" id="MobiDB-lite"/>
    </source>
</evidence>
<dbReference type="InterPro" id="IPR008278">
    <property type="entry name" value="4-PPantetheinyl_Trfase_dom"/>
</dbReference>
<gene>
    <name evidence="5" type="ORF">KYY02_12465</name>
</gene>
<dbReference type="PANTHER" id="PTHR12215">
    <property type="entry name" value="PHOSPHOPANTETHEINE TRANSFERASE"/>
    <property type="match status" value="1"/>
</dbReference>
<feature type="compositionally biased region" description="Low complexity" evidence="3">
    <location>
        <begin position="37"/>
        <end position="52"/>
    </location>
</feature>
<sequence>MRTTHHFRTAGPAVDGSTVRGAAAPARPGHTRAGDGAVRQAPAAGAAQYGRPSPGDRHLWLLPESAAEAFVARLGGTALLDDDERARCERALAPHVRLRRVAGRLLVRQALSARSGRPAGSWRFRTTADGRPEPALSAGSGLRFNVSHTDGLIACVVTDRGRACGVDAESCPAGADAVTYLPRLLAARERADLATAADGRARAVRVAEYWVLKEAYLKALGTGLRRRLSSFAFTSPSAPPVRLHDLERPTAHWHFDLIRPSPHHVVAVATEYAGPAGLHVTVLSG</sequence>
<evidence type="ECO:0000259" key="4">
    <source>
        <dbReference type="Pfam" id="PF01648"/>
    </source>
</evidence>
<dbReference type="Pfam" id="PF01648">
    <property type="entry name" value="ACPS"/>
    <property type="match status" value="1"/>
</dbReference>